<feature type="region of interest" description="Disordered" evidence="2">
    <location>
        <begin position="544"/>
        <end position="567"/>
    </location>
</feature>
<dbReference type="PROSITE" id="PS50053">
    <property type="entry name" value="UBIQUITIN_2"/>
    <property type="match status" value="1"/>
</dbReference>
<dbReference type="SMART" id="SM00717">
    <property type="entry name" value="SANT"/>
    <property type="match status" value="1"/>
</dbReference>
<gene>
    <name evidence="6" type="ORF">R1flu_017796</name>
</gene>
<dbReference type="EMBL" id="JBHFFA010000001">
    <property type="protein sequence ID" value="KAL2649668.1"/>
    <property type="molecule type" value="Genomic_DNA"/>
</dbReference>
<keyword evidence="7" id="KW-1185">Reference proteome</keyword>
<dbReference type="InterPro" id="IPR017930">
    <property type="entry name" value="Myb_dom"/>
</dbReference>
<reference evidence="6 7" key="1">
    <citation type="submission" date="2024-09" db="EMBL/GenBank/DDBJ databases">
        <title>Chromosome-scale assembly of Riccia fluitans.</title>
        <authorList>
            <person name="Paukszto L."/>
            <person name="Sawicki J."/>
            <person name="Karawczyk K."/>
            <person name="Piernik-Szablinska J."/>
            <person name="Szczecinska M."/>
            <person name="Mazdziarz M."/>
        </authorList>
    </citation>
    <scope>NUCLEOTIDE SEQUENCE [LARGE SCALE GENOMIC DNA]</scope>
    <source>
        <strain evidence="6">Rf_01</strain>
        <tissue evidence="6">Aerial parts of the thallus</tissue>
    </source>
</reference>
<evidence type="ECO:0000259" key="5">
    <source>
        <dbReference type="PROSITE" id="PS51294"/>
    </source>
</evidence>
<evidence type="ECO:0000313" key="7">
    <source>
        <dbReference type="Proteomes" id="UP001605036"/>
    </source>
</evidence>
<dbReference type="InterPro" id="IPR029071">
    <property type="entry name" value="Ubiquitin-like_domsf"/>
</dbReference>
<evidence type="ECO:0000259" key="4">
    <source>
        <dbReference type="PROSITE" id="PS50090"/>
    </source>
</evidence>
<proteinExistence type="predicted"/>
<dbReference type="PANTHER" id="PTHR21717">
    <property type="entry name" value="TELOMERIC REPEAT BINDING PROTEIN"/>
    <property type="match status" value="1"/>
</dbReference>
<dbReference type="InterPro" id="IPR001005">
    <property type="entry name" value="SANT/Myb"/>
</dbReference>
<dbReference type="GO" id="GO:0042162">
    <property type="term" value="F:telomeric DNA binding"/>
    <property type="evidence" value="ECO:0007669"/>
    <property type="project" value="UniProtKB-ARBA"/>
</dbReference>
<feature type="compositionally biased region" description="Basic and acidic residues" evidence="2">
    <location>
        <begin position="834"/>
        <end position="843"/>
    </location>
</feature>
<dbReference type="AlphaFoldDB" id="A0ABD1ZE86"/>
<feature type="domain" description="HTH myb-type" evidence="5">
    <location>
        <begin position="895"/>
        <end position="954"/>
    </location>
</feature>
<keyword evidence="1" id="KW-0238">DNA-binding</keyword>
<dbReference type="InterPro" id="IPR000626">
    <property type="entry name" value="Ubiquitin-like_dom"/>
</dbReference>
<feature type="domain" description="Myb-like" evidence="4">
    <location>
        <begin position="895"/>
        <end position="950"/>
    </location>
</feature>
<feature type="compositionally biased region" description="Basic residues" evidence="2">
    <location>
        <begin position="505"/>
        <end position="518"/>
    </location>
</feature>
<dbReference type="CDD" id="cd11660">
    <property type="entry name" value="SANT_TRF"/>
    <property type="match status" value="1"/>
</dbReference>
<evidence type="ECO:0000256" key="2">
    <source>
        <dbReference type="SAM" id="MobiDB-lite"/>
    </source>
</evidence>
<comment type="caution">
    <text evidence="6">The sequence shown here is derived from an EMBL/GenBank/DDBJ whole genome shotgun (WGS) entry which is preliminary data.</text>
</comment>
<dbReference type="InterPro" id="IPR009057">
    <property type="entry name" value="Homeodomain-like_sf"/>
</dbReference>
<dbReference type="InterPro" id="IPR031105">
    <property type="entry name" value="TRP_plant"/>
</dbReference>
<dbReference type="PANTHER" id="PTHR21717:SF70">
    <property type="entry name" value="TELOMERE REPEAT-BINDING PROTEIN 2-RELATED"/>
    <property type="match status" value="1"/>
</dbReference>
<feature type="region of interest" description="Disordered" evidence="2">
    <location>
        <begin position="237"/>
        <end position="262"/>
    </location>
</feature>
<feature type="compositionally biased region" description="Polar residues" evidence="2">
    <location>
        <begin position="237"/>
        <end position="256"/>
    </location>
</feature>
<feature type="region of interest" description="Disordered" evidence="2">
    <location>
        <begin position="67"/>
        <end position="93"/>
    </location>
</feature>
<sequence length="993" mass="108414">MMLFSLVTVEQNRLRVRSKAEILLRYDLIEEFAWASSILKHSDVDCLGSNFDRTFVGRMEARSRRVGGGFPGYNGPAMPRALRSSRGRGESARKNSAYGERAGFFELLATVAGQLLQEDSNGEEQGTLSSAGVKQKRSEFRNSQVKDAVSPVSFQSNKHLCEPTVAAASCLNSLRTGIKAEEARRGSELEKKQDATADSSYTGISKEYMNCPSPDGQSLSSHRADLVVAAESDCVTVSTPEQKTPECSNKMTQSVSDNDENQMIKPDPESSLFSAVKHASDSPETREVAGRLHIPKTEDLRDGEHLGDQKQEKVGSRDNELMSDMEIDLPKASVIEESMNSEGQDPMSSTVSEVTKPELSSGEITHLHSCLASGEDGALLTDMIRGPKQSSDYVMSTPDVVKQWRCADICGKEDEGESGVEVDEKSIFETKKPLKVTDVILGKLVSERGGVECGFLTEQVLESNRERINVKDNNCSSKRSLPQNVTHKLKDSYAKGMRARKVMLKRSRAPNARSKRKHSDMETATDSDEGQENKVYYRGLSYTRQRTSRGLPAKRKRADGAAPDTPELHENTIDVMELGLECPEGEPPAAAAKLRSAKAASVASSPTAKSSAKFPKKSNEPHVKLTIRSFTVPELYVDLPESATVSSLKRAVMDAAMNLLGGGLRVRVLLQGKKVPDEGATLAQVGISRNVKPDSLGFMLEPNLLPTSPTSTCEDPLLVLSRAAGQPSPRYQGYGVSDMQHVGEVGNKCHARTRSNKITGETVDGEKYSAPVSDHNETKRLGMTFQAPSQEDNMKGSLGNKSKAGLNDRTSPSAHSTRVAAAGALAAIRAQSDASRRSFKNESEPSALFSNTQAGENMVPGSGAIILHPGTNGVEATQGLALVPLRQKGHSMDVSKRRVRRPFSVSEVEALVHAVEKLGTGRWRDVKLRAFDQAKHRTYVDLKDKWKTLVHTARIAPHQRRGEPVPQELLERVTLAHTYWTAQAAKQQAELDY</sequence>
<dbReference type="PROSITE" id="PS51294">
    <property type="entry name" value="HTH_MYB"/>
    <property type="match status" value="1"/>
</dbReference>
<feature type="domain" description="Ubiquitin-like" evidence="3">
    <location>
        <begin position="623"/>
        <end position="688"/>
    </location>
</feature>
<name>A0ABD1ZE86_9MARC</name>
<feature type="region of interest" description="Disordered" evidence="2">
    <location>
        <begin position="298"/>
        <end position="319"/>
    </location>
</feature>
<dbReference type="SUPFAM" id="SSF46689">
    <property type="entry name" value="Homeodomain-like"/>
    <property type="match status" value="1"/>
</dbReference>
<dbReference type="Gene3D" id="1.10.246.220">
    <property type="match status" value="1"/>
</dbReference>
<feature type="region of interest" description="Disordered" evidence="2">
    <location>
        <begin position="119"/>
        <end position="146"/>
    </location>
</feature>
<dbReference type="Proteomes" id="UP001605036">
    <property type="component" value="Unassembled WGS sequence"/>
</dbReference>
<evidence type="ECO:0000256" key="1">
    <source>
        <dbReference type="ARBA" id="ARBA00023125"/>
    </source>
</evidence>
<feature type="compositionally biased region" description="Polar residues" evidence="2">
    <location>
        <begin position="119"/>
        <end position="132"/>
    </location>
</feature>
<feature type="region of interest" description="Disordered" evidence="2">
    <location>
        <begin position="786"/>
        <end position="818"/>
    </location>
</feature>
<feature type="region of interest" description="Disordered" evidence="2">
    <location>
        <begin position="833"/>
        <end position="855"/>
    </location>
</feature>
<accession>A0ABD1ZE86</accession>
<evidence type="ECO:0000313" key="6">
    <source>
        <dbReference type="EMBL" id="KAL2649668.1"/>
    </source>
</evidence>
<dbReference type="Pfam" id="PF23603">
    <property type="entry name" value="Ubiquitin_TPR1"/>
    <property type="match status" value="1"/>
</dbReference>
<dbReference type="InterPro" id="IPR057625">
    <property type="entry name" value="TPR1-6-like_ubiquitin"/>
</dbReference>
<feature type="region of interest" description="Disordered" evidence="2">
    <location>
        <begin position="505"/>
        <end position="531"/>
    </location>
</feature>
<organism evidence="6 7">
    <name type="scientific">Riccia fluitans</name>
    <dbReference type="NCBI Taxonomy" id="41844"/>
    <lineage>
        <taxon>Eukaryota</taxon>
        <taxon>Viridiplantae</taxon>
        <taxon>Streptophyta</taxon>
        <taxon>Embryophyta</taxon>
        <taxon>Marchantiophyta</taxon>
        <taxon>Marchantiopsida</taxon>
        <taxon>Marchantiidae</taxon>
        <taxon>Marchantiales</taxon>
        <taxon>Ricciaceae</taxon>
        <taxon>Riccia</taxon>
    </lineage>
</organism>
<protein>
    <submittedName>
        <fullName evidence="6">Uncharacterized protein</fullName>
    </submittedName>
</protein>
<dbReference type="PROSITE" id="PS50090">
    <property type="entry name" value="MYB_LIKE"/>
    <property type="match status" value="1"/>
</dbReference>
<evidence type="ECO:0000259" key="3">
    <source>
        <dbReference type="PROSITE" id="PS50053"/>
    </source>
</evidence>
<dbReference type="SUPFAM" id="SSF54236">
    <property type="entry name" value="Ubiquitin-like"/>
    <property type="match status" value="1"/>
</dbReference>